<gene>
    <name evidence="2" type="ORF">C0Q70_08554</name>
</gene>
<evidence type="ECO:0000313" key="2">
    <source>
        <dbReference type="EMBL" id="PVD33105.1"/>
    </source>
</evidence>
<comment type="caution">
    <text evidence="2">The sequence shown here is derived from an EMBL/GenBank/DDBJ whole genome shotgun (WGS) entry which is preliminary data.</text>
</comment>
<reference evidence="2 3" key="1">
    <citation type="submission" date="2018-04" db="EMBL/GenBank/DDBJ databases">
        <title>The genome of golden apple snail Pomacea canaliculata provides insight into stress tolerance and invasive adaptation.</title>
        <authorList>
            <person name="Liu C."/>
            <person name="Liu B."/>
            <person name="Ren Y."/>
            <person name="Zhang Y."/>
            <person name="Wang H."/>
            <person name="Li S."/>
            <person name="Jiang F."/>
            <person name="Yin L."/>
            <person name="Zhang G."/>
            <person name="Qian W."/>
            <person name="Fan W."/>
        </authorList>
    </citation>
    <scope>NUCLEOTIDE SEQUENCE [LARGE SCALE GENOMIC DNA]</scope>
    <source>
        <strain evidence="2">SZHN2017</strain>
        <tissue evidence="2">Muscle</tissue>
    </source>
</reference>
<evidence type="ECO:0000256" key="1">
    <source>
        <dbReference type="SAM" id="MobiDB-lite"/>
    </source>
</evidence>
<feature type="region of interest" description="Disordered" evidence="1">
    <location>
        <begin position="378"/>
        <end position="468"/>
    </location>
</feature>
<protein>
    <submittedName>
        <fullName evidence="2">Uncharacterized protein</fullName>
    </submittedName>
</protein>
<organism evidence="2 3">
    <name type="scientific">Pomacea canaliculata</name>
    <name type="common">Golden apple snail</name>
    <dbReference type="NCBI Taxonomy" id="400727"/>
    <lineage>
        <taxon>Eukaryota</taxon>
        <taxon>Metazoa</taxon>
        <taxon>Spiralia</taxon>
        <taxon>Lophotrochozoa</taxon>
        <taxon>Mollusca</taxon>
        <taxon>Gastropoda</taxon>
        <taxon>Caenogastropoda</taxon>
        <taxon>Architaenioglossa</taxon>
        <taxon>Ampullarioidea</taxon>
        <taxon>Ampullariidae</taxon>
        <taxon>Pomacea</taxon>
    </lineage>
</organism>
<feature type="compositionally biased region" description="Basic and acidic residues" evidence="1">
    <location>
        <begin position="378"/>
        <end position="387"/>
    </location>
</feature>
<feature type="compositionally biased region" description="Low complexity" evidence="1">
    <location>
        <begin position="18"/>
        <end position="27"/>
    </location>
</feature>
<feature type="region of interest" description="Disordered" evidence="1">
    <location>
        <begin position="1"/>
        <end position="29"/>
    </location>
</feature>
<feature type="region of interest" description="Disordered" evidence="1">
    <location>
        <begin position="52"/>
        <end position="86"/>
    </location>
</feature>
<feature type="compositionally biased region" description="Low complexity" evidence="1">
    <location>
        <begin position="71"/>
        <end position="80"/>
    </location>
</feature>
<sequence length="468" mass="50038">MLASSTPDTKTPGPVLASTSSTSTGTSQCCTRKTWEGRHLYSAAIAAQCMKGAYPGPHPDTLPPQPPAPPLTQHQQQQHAPCEEGGWPPLQSEFLVHVPRAMVGPVGVQIFGPKVRIQTALLALITFPALPPTRIKGQSNHDVIFPPSQEYEVKATTTPSHSAIATPTAFYEAGILRALQHPPPKSPRPADAVLWRHLQTPTRAGVIAPLLSERASSPRDVTHDDRPLHQQEVIVKGAALTSRASSVAPVLPSTCGARAPDGVGVPFTCTPGCHATPPADRGRHAQQGESCLDSLKPGLPAPPVDTCKGDFVVVMEACPVRWVPDCGTMCALVGTRGIGRGGGEGGEDHEADGGAANVWVTRHIRVLRLVPSKVKRTQDWRRPEVPQRLDGGMPGRSEQLMAESGREELQSTDRRDARECHQESRRAGAARTLPAPSPPPCARVSPGLRVAHAHLDSRAQSSRHAWRD</sequence>
<dbReference type="EMBL" id="PZQS01000004">
    <property type="protein sequence ID" value="PVD33105.1"/>
    <property type="molecule type" value="Genomic_DNA"/>
</dbReference>
<proteinExistence type="predicted"/>
<dbReference type="AlphaFoldDB" id="A0A2T7PI56"/>
<feature type="compositionally biased region" description="Basic and acidic residues" evidence="1">
    <location>
        <begin position="404"/>
        <end position="426"/>
    </location>
</feature>
<evidence type="ECO:0000313" key="3">
    <source>
        <dbReference type="Proteomes" id="UP000245119"/>
    </source>
</evidence>
<name>A0A2T7PI56_POMCA</name>
<feature type="compositionally biased region" description="Polar residues" evidence="1">
    <location>
        <begin position="458"/>
        <end position="468"/>
    </location>
</feature>
<keyword evidence="3" id="KW-1185">Reference proteome</keyword>
<accession>A0A2T7PI56</accession>
<feature type="compositionally biased region" description="Pro residues" evidence="1">
    <location>
        <begin position="56"/>
        <end position="70"/>
    </location>
</feature>
<dbReference type="Proteomes" id="UP000245119">
    <property type="component" value="Linkage Group LG4"/>
</dbReference>